<dbReference type="InterPro" id="IPR023179">
    <property type="entry name" value="GTP-bd_ortho_bundle_sf"/>
</dbReference>
<dbReference type="GO" id="GO:0005525">
    <property type="term" value="F:GTP binding"/>
    <property type="evidence" value="ECO:0007669"/>
    <property type="project" value="UniProtKB-KW"/>
</dbReference>
<feature type="region of interest" description="Disordered" evidence="7">
    <location>
        <begin position="330"/>
        <end position="489"/>
    </location>
</feature>
<dbReference type="InterPro" id="IPR050755">
    <property type="entry name" value="TRAFAC_YlqF/YawG_RiboMat"/>
</dbReference>
<keyword evidence="3" id="KW-0342">GTP-binding</keyword>
<dbReference type="CDD" id="cd01858">
    <property type="entry name" value="NGP_1"/>
    <property type="match status" value="1"/>
</dbReference>
<dbReference type="PROSITE" id="PS51721">
    <property type="entry name" value="G_CP"/>
    <property type="match status" value="1"/>
</dbReference>
<dbReference type="InterPro" id="IPR027417">
    <property type="entry name" value="P-loop_NTPase"/>
</dbReference>
<dbReference type="InterPro" id="IPR006073">
    <property type="entry name" value="GTP-bd"/>
</dbReference>
<feature type="compositionally biased region" description="Basic and acidic residues" evidence="7">
    <location>
        <begin position="393"/>
        <end position="404"/>
    </location>
</feature>
<evidence type="ECO:0000256" key="6">
    <source>
        <dbReference type="ARBA" id="ARBA00065814"/>
    </source>
</evidence>
<comment type="function">
    <text evidence="5">GTPase that associates with pre-60S ribosomal subunits in the nucleolus and is required for their nuclear export and maturation. May promote cell proliferation possibly by increasing p53/TP53 protein levels, and consequently those of its downstream product CDKN1A/p21, and decreasing RPL23A protein levels.</text>
</comment>
<dbReference type="AlphaFoldDB" id="A0A5N5TDM0"/>
<evidence type="ECO:0000256" key="3">
    <source>
        <dbReference type="ARBA" id="ARBA00023134"/>
    </source>
</evidence>
<dbReference type="FunFam" id="1.10.1580.10:FF:000001">
    <property type="entry name" value="Nucleolar GTP-binding protein 2"/>
    <property type="match status" value="1"/>
</dbReference>
<evidence type="ECO:0000313" key="10">
    <source>
        <dbReference type="Proteomes" id="UP000326759"/>
    </source>
</evidence>
<dbReference type="EMBL" id="SEYY01003493">
    <property type="protein sequence ID" value="KAB7504259.1"/>
    <property type="molecule type" value="Genomic_DNA"/>
</dbReference>
<evidence type="ECO:0000256" key="2">
    <source>
        <dbReference type="ARBA" id="ARBA00022741"/>
    </source>
</evidence>
<keyword evidence="2" id="KW-0547">Nucleotide-binding</keyword>
<dbReference type="PANTHER" id="PTHR11089:SF9">
    <property type="entry name" value="NUCLEOLAR GTP-BINDING PROTEIN 2"/>
    <property type="match status" value="1"/>
</dbReference>
<dbReference type="OrthoDB" id="444945at2759"/>
<feature type="domain" description="CP-type G" evidence="8">
    <location>
        <begin position="72"/>
        <end position="233"/>
    </location>
</feature>
<keyword evidence="10" id="KW-1185">Reference proteome</keyword>
<sequence>MSKSPLVLHSNSNSKTLKIFLVTDIKDYAAKAQEANEKYDPSKDNSLVKDIPDNQDLPPVWYMKAGQSKRIWSELYKVIDSSDVVLQVLDARDPMGTRSSLVEKYLKTEKPHKHLVFVLNKVDLVPVWVTQKWVACLSEEYPSLAFHSSLTNSFGKGALISLLRQFAKLHNDKKQISVGLIGYPNVGKSSIINTLRAKKVCKVAPIAGETKVWQYVALMRKIYMIDCPGIVPPSHETPEDMILKGAVRTEYLSTPTDFIPEVLRRVKHDYLRRTYKIENWTTPDDFLEQVCRRTGKLLRGGEPDKNTVAKMILNDWQRGKIPYFVPPPGHDSTDFSRLKWSENQKTSKHIEEEEEKEEEELKKVGRLVKQDDDDDDYTRPKVPQNYRNIHLTVEYDREDDKPLIEDLNFDGNDTEEDDETETSIVKENEVLQQQNEETVDTNQREDTVTTELNGKSEKNSQTEEYEKVVGESMETHELEMSIESDNENEEEIIGEELLSSDEDLKEDISSSGAFSVRKIRRKKKLTSEEKRLLQQQPPPLTCKEKRRIERAQKRKKIGSNFYEVTNVKNRNRERKCEKFQFVNKRKK</sequence>
<gene>
    <name evidence="9" type="primary">GNL2</name>
    <name evidence="9" type="ORF">Anas_05743</name>
</gene>
<proteinExistence type="predicted"/>
<evidence type="ECO:0000256" key="5">
    <source>
        <dbReference type="ARBA" id="ARBA00054763"/>
    </source>
</evidence>
<dbReference type="SUPFAM" id="SSF52540">
    <property type="entry name" value="P-loop containing nucleoside triphosphate hydrolases"/>
    <property type="match status" value="1"/>
</dbReference>
<reference evidence="9 10" key="1">
    <citation type="journal article" date="2019" name="PLoS Biol.">
        <title>Sex chromosomes control vertical transmission of feminizing Wolbachia symbionts in an isopod.</title>
        <authorList>
            <person name="Becking T."/>
            <person name="Chebbi M.A."/>
            <person name="Giraud I."/>
            <person name="Moumen B."/>
            <person name="Laverre T."/>
            <person name="Caubet Y."/>
            <person name="Peccoud J."/>
            <person name="Gilbert C."/>
            <person name="Cordaux R."/>
        </authorList>
    </citation>
    <scope>NUCLEOTIDE SEQUENCE [LARGE SCALE GENOMIC DNA]</scope>
    <source>
        <strain evidence="9">ANa2</strain>
        <tissue evidence="9">Whole body excluding digestive tract and cuticle</tissue>
    </source>
</reference>
<evidence type="ECO:0000313" key="9">
    <source>
        <dbReference type="EMBL" id="KAB7504259.1"/>
    </source>
</evidence>
<name>A0A5N5TDM0_9CRUS</name>
<comment type="subcellular location">
    <subcellularLocation>
        <location evidence="1">Nucleus</location>
        <location evidence="1">Nucleolus</location>
    </subcellularLocation>
</comment>
<feature type="compositionally biased region" description="Basic and acidic residues" evidence="7">
    <location>
        <begin position="454"/>
        <end position="479"/>
    </location>
</feature>
<evidence type="ECO:0000259" key="8">
    <source>
        <dbReference type="PROSITE" id="PS51721"/>
    </source>
</evidence>
<feature type="compositionally biased region" description="Acidic residues" evidence="7">
    <location>
        <begin position="480"/>
        <end position="489"/>
    </location>
</feature>
<dbReference type="GO" id="GO:0005730">
    <property type="term" value="C:nucleolus"/>
    <property type="evidence" value="ECO:0007669"/>
    <property type="project" value="UniProtKB-SubCell"/>
</dbReference>
<dbReference type="Pfam" id="PF01926">
    <property type="entry name" value="MMR_HSR1"/>
    <property type="match status" value="1"/>
</dbReference>
<dbReference type="InterPro" id="IPR024929">
    <property type="entry name" value="GNL2_CP_dom"/>
</dbReference>
<organism evidence="9 10">
    <name type="scientific">Armadillidium nasatum</name>
    <dbReference type="NCBI Taxonomy" id="96803"/>
    <lineage>
        <taxon>Eukaryota</taxon>
        <taxon>Metazoa</taxon>
        <taxon>Ecdysozoa</taxon>
        <taxon>Arthropoda</taxon>
        <taxon>Crustacea</taxon>
        <taxon>Multicrustacea</taxon>
        <taxon>Malacostraca</taxon>
        <taxon>Eumalacostraca</taxon>
        <taxon>Peracarida</taxon>
        <taxon>Isopoda</taxon>
        <taxon>Oniscidea</taxon>
        <taxon>Crinocheta</taxon>
        <taxon>Armadillidiidae</taxon>
        <taxon>Armadillidium</taxon>
    </lineage>
</organism>
<evidence type="ECO:0000256" key="7">
    <source>
        <dbReference type="SAM" id="MobiDB-lite"/>
    </source>
</evidence>
<dbReference type="Gene3D" id="1.10.1580.10">
    <property type="match status" value="1"/>
</dbReference>
<evidence type="ECO:0000256" key="1">
    <source>
        <dbReference type="ARBA" id="ARBA00004604"/>
    </source>
</evidence>
<comment type="subunit">
    <text evidence="6">Interacts with LYAR and RPL23A. Interacts with the nuclear importin-beta receptor and, at a lower extent, with importin-alpha.</text>
</comment>
<dbReference type="FunFam" id="3.40.50.300:FF:000559">
    <property type="entry name" value="Nuclear/nucleolar GTPase 2"/>
    <property type="match status" value="1"/>
</dbReference>
<evidence type="ECO:0000256" key="4">
    <source>
        <dbReference type="ARBA" id="ARBA00023242"/>
    </source>
</evidence>
<comment type="caution">
    <text evidence="9">The sequence shown here is derived from an EMBL/GenBank/DDBJ whole genome shotgun (WGS) entry which is preliminary data.</text>
</comment>
<dbReference type="Proteomes" id="UP000326759">
    <property type="component" value="Unassembled WGS sequence"/>
</dbReference>
<keyword evidence="4" id="KW-0539">Nucleus</keyword>
<dbReference type="Gene3D" id="3.40.50.300">
    <property type="entry name" value="P-loop containing nucleotide triphosphate hydrolases"/>
    <property type="match status" value="1"/>
</dbReference>
<dbReference type="InterPro" id="IPR030378">
    <property type="entry name" value="G_CP_dom"/>
</dbReference>
<feature type="compositionally biased region" description="Basic and acidic residues" evidence="7">
    <location>
        <begin position="331"/>
        <end position="342"/>
    </location>
</feature>
<dbReference type="PRINTS" id="PR00326">
    <property type="entry name" value="GTP1OBG"/>
</dbReference>
<protein>
    <submittedName>
        <fullName evidence="9">Nucleolar GTP-binding protein 2</fullName>
    </submittedName>
</protein>
<accession>A0A5N5TDM0</accession>
<feature type="compositionally biased region" description="Acidic residues" evidence="7">
    <location>
        <begin position="412"/>
        <end position="421"/>
    </location>
</feature>
<dbReference type="PANTHER" id="PTHR11089">
    <property type="entry name" value="GTP-BINDING PROTEIN-RELATED"/>
    <property type="match status" value="1"/>
</dbReference>